<dbReference type="GO" id="GO:0004867">
    <property type="term" value="F:serine-type endopeptidase inhibitor activity"/>
    <property type="evidence" value="ECO:0007669"/>
    <property type="project" value="InterPro"/>
</dbReference>
<dbReference type="Gene3D" id="2.30.39.10">
    <property type="entry name" value="Alpha-1-antitrypsin, domain 1"/>
    <property type="match status" value="1"/>
</dbReference>
<dbReference type="InterPro" id="IPR036186">
    <property type="entry name" value="Serpin_sf"/>
</dbReference>
<dbReference type="InterPro" id="IPR023795">
    <property type="entry name" value="Serpin_CS"/>
</dbReference>
<reference evidence="3" key="2">
    <citation type="journal article" date="2018" name="Nat. Commun.">
        <title>Tailed giant Tupanvirus possesses the most complete translational apparatus of the known virosphere.</title>
        <authorList>
            <person name="Abrahao J."/>
            <person name="Silva L."/>
            <person name="Silva L.S."/>
            <person name="Khalil J.Y.B."/>
            <person name="Rodrigues R."/>
            <person name="Arantes T."/>
            <person name="Assis F."/>
            <person name="Boratto P."/>
            <person name="Andrade M."/>
            <person name="Kroon E.G."/>
            <person name="Ribeiro B."/>
            <person name="Bergier I."/>
            <person name="Seligmann H."/>
            <person name="Ghigo E."/>
            <person name="Colson P."/>
            <person name="Levasseur A."/>
            <person name="Kroemer G."/>
            <person name="Raoult D."/>
            <person name="La Scola B."/>
        </authorList>
    </citation>
    <scope>NUCLEOTIDE SEQUENCE [LARGE SCALE GENOMIC DNA]</scope>
    <source>
        <strain evidence="3">Soda lake</strain>
    </source>
</reference>
<dbReference type="InterPro" id="IPR023796">
    <property type="entry name" value="Serpin_dom"/>
</dbReference>
<dbReference type="InterPro" id="IPR042185">
    <property type="entry name" value="Serpin_sf_2"/>
</dbReference>
<evidence type="ECO:0000259" key="2">
    <source>
        <dbReference type="SMART" id="SM00093"/>
    </source>
</evidence>
<proteinExistence type="inferred from homology"/>
<reference evidence="3" key="1">
    <citation type="submission" date="2017-01" db="EMBL/GenBank/DDBJ databases">
        <authorList>
            <person name="Assis F.L."/>
            <person name="Abrahao J.S."/>
            <person name="Silva L."/>
            <person name="Khalil J.B."/>
            <person name="Rodrigues R."/>
            <person name="Silva L.S."/>
            <person name="Arantes T."/>
            <person name="Boratto P."/>
            <person name="Andrade M."/>
            <person name="Kroon E.G."/>
            <person name="Ribeiro B."/>
            <person name="Bergier I."/>
            <person name="Seligmann H."/>
            <person name="Ghigo E."/>
            <person name="Colson P."/>
            <person name="Levasseur A."/>
            <person name="Raoult D."/>
            <person name="Scola B.L."/>
        </authorList>
    </citation>
    <scope>NUCLEOTIDE SEQUENCE</scope>
    <source>
        <strain evidence="3">Soda lake</strain>
    </source>
</reference>
<dbReference type="GO" id="GO:0005615">
    <property type="term" value="C:extracellular space"/>
    <property type="evidence" value="ECO:0007669"/>
    <property type="project" value="InterPro"/>
</dbReference>
<dbReference type="KEGG" id="vg:80518164"/>
<dbReference type="PANTHER" id="PTHR11461">
    <property type="entry name" value="SERINE PROTEASE INHIBITOR, SERPIN"/>
    <property type="match status" value="1"/>
</dbReference>
<dbReference type="InterPro" id="IPR042178">
    <property type="entry name" value="Serpin_sf_1"/>
</dbReference>
<accession>A0A6N1NIK6</accession>
<evidence type="ECO:0000313" key="3">
    <source>
        <dbReference type="EMBL" id="QKU34755.1"/>
    </source>
</evidence>
<organism evidence="3">
    <name type="scientific">Tupanvirus soda lake</name>
    <dbReference type="NCBI Taxonomy" id="2126985"/>
    <lineage>
        <taxon>Viruses</taxon>
        <taxon>Varidnaviria</taxon>
        <taxon>Bamfordvirae</taxon>
        <taxon>Nucleocytoviricota</taxon>
        <taxon>Megaviricetes</taxon>
        <taxon>Imitervirales</taxon>
        <taxon>Mimiviridae</taxon>
        <taxon>Megamimivirinae</taxon>
        <taxon>Tupanvirus</taxon>
        <taxon>Tupanvirus salinum</taxon>
    </lineage>
</organism>
<dbReference type="CDD" id="cd19586">
    <property type="entry name" value="serpin_mimivirus"/>
    <property type="match status" value="1"/>
</dbReference>
<dbReference type="SMART" id="SM00093">
    <property type="entry name" value="SERPIN"/>
    <property type="match status" value="1"/>
</dbReference>
<dbReference type="Pfam" id="PF00079">
    <property type="entry name" value="Serpin"/>
    <property type="match status" value="1"/>
</dbReference>
<sequence length="422" mass="47567">MQSLSVNQYTHHVTKTDSVEQTLVTFEDCADQLECVNPNSSELLPNYCGTLYVPQTAQRTPPSSPLPTVLAPATNIHQSSNTLAQKLFNVLENNSVYSPLSIAYIMSLLHLGAVGNTEKQITDLMVIKNSVEDLVSCSKLFNRDVIKLANAIIVNKDMPVKPEYLEMAKSLALVTNEDFSDGYLIVRKANAFIENNTNNLIKDVLKDGMIDMKTIMVLINTIYFKAKWNSPFKNTKTYKDNFNCKVSAHMMTNTKYYPYFEDHNMQIVELPYKGREFCMGFILPKKSLTIDCCSDYLGTCSSTSSRYVEVHIPKFTQRNNIDLIPIMKNMGVTDIFGSRSRLDNMIEVANYFPYVSTMIHEAVVIVDEDGTEAAAVTVAVCRAECCSIMPEPVIFRANRSFVYYIKHIPTNTLLFVGDYHGN</sequence>
<name>A0A6N1NIK6_9VIRU</name>
<dbReference type="RefSeq" id="YP_010781400.1">
    <property type="nucleotide sequence ID" value="NC_075039.1"/>
</dbReference>
<dbReference type="PROSITE" id="PS00284">
    <property type="entry name" value="SERPIN"/>
    <property type="match status" value="1"/>
</dbReference>
<dbReference type="GeneID" id="80518164"/>
<comment type="similarity">
    <text evidence="1">Belongs to the serpin family. Poxviruses subfamily.</text>
</comment>
<dbReference type="PANTHER" id="PTHR11461:SF211">
    <property type="entry name" value="GH10112P-RELATED"/>
    <property type="match status" value="1"/>
</dbReference>
<protein>
    <submittedName>
        <fullName evidence="3">Serpin</fullName>
    </submittedName>
</protein>
<dbReference type="InterPro" id="IPR000215">
    <property type="entry name" value="Serpin_fam"/>
</dbReference>
<feature type="domain" description="Serpin" evidence="2">
    <location>
        <begin position="85"/>
        <end position="422"/>
    </location>
</feature>
<dbReference type="SUPFAM" id="SSF56574">
    <property type="entry name" value="Serpins"/>
    <property type="match status" value="1"/>
</dbReference>
<dbReference type="EMBL" id="KY523104">
    <property type="protein sequence ID" value="QKU34755.1"/>
    <property type="molecule type" value="Genomic_DNA"/>
</dbReference>
<dbReference type="Gene3D" id="3.30.497.10">
    <property type="entry name" value="Antithrombin, subunit I, domain 2"/>
    <property type="match status" value="1"/>
</dbReference>
<evidence type="ECO:0000256" key="1">
    <source>
        <dbReference type="ARBA" id="ARBA00008009"/>
    </source>
</evidence>